<organism evidence="1">
    <name type="scientific">marine sediment metagenome</name>
    <dbReference type="NCBI Taxonomy" id="412755"/>
    <lineage>
        <taxon>unclassified sequences</taxon>
        <taxon>metagenomes</taxon>
        <taxon>ecological metagenomes</taxon>
    </lineage>
</organism>
<evidence type="ECO:0000313" key="1">
    <source>
        <dbReference type="EMBL" id="KKN21730.1"/>
    </source>
</evidence>
<name>A0A0F9NQD6_9ZZZZ</name>
<dbReference type="EMBL" id="LAZR01003125">
    <property type="protein sequence ID" value="KKN21730.1"/>
    <property type="molecule type" value="Genomic_DNA"/>
</dbReference>
<sequence>MSDNKVFDTVRAILEGEVAEVTVAFGRSKTNRRHVRTGLTYAAIPAV</sequence>
<proteinExistence type="predicted"/>
<reference evidence="1" key="1">
    <citation type="journal article" date="2015" name="Nature">
        <title>Complex archaea that bridge the gap between prokaryotes and eukaryotes.</title>
        <authorList>
            <person name="Spang A."/>
            <person name="Saw J.H."/>
            <person name="Jorgensen S.L."/>
            <person name="Zaremba-Niedzwiedzka K."/>
            <person name="Martijn J."/>
            <person name="Lind A.E."/>
            <person name="van Eijk R."/>
            <person name="Schleper C."/>
            <person name="Guy L."/>
            <person name="Ettema T.J."/>
        </authorList>
    </citation>
    <scope>NUCLEOTIDE SEQUENCE</scope>
</reference>
<dbReference type="AlphaFoldDB" id="A0A0F9NQD6"/>
<feature type="non-terminal residue" evidence="1">
    <location>
        <position position="47"/>
    </location>
</feature>
<accession>A0A0F9NQD6</accession>
<gene>
    <name evidence="1" type="ORF">LCGC14_0922700</name>
</gene>
<protein>
    <submittedName>
        <fullName evidence="1">Uncharacterized protein</fullName>
    </submittedName>
</protein>
<comment type="caution">
    <text evidence="1">The sequence shown here is derived from an EMBL/GenBank/DDBJ whole genome shotgun (WGS) entry which is preliminary data.</text>
</comment>